<feature type="region of interest" description="Disordered" evidence="6">
    <location>
        <begin position="1"/>
        <end position="21"/>
    </location>
</feature>
<feature type="domain" description="HTH myb-type" evidence="8">
    <location>
        <begin position="541"/>
        <end position="590"/>
    </location>
</feature>
<name>A0A2R6QHX6_ACTCC</name>
<evidence type="ECO:0000259" key="8">
    <source>
        <dbReference type="PROSITE" id="PS51294"/>
    </source>
</evidence>
<protein>
    <submittedName>
        <fullName evidence="9">Myb-like protein</fullName>
    </submittedName>
</protein>
<feature type="compositionally biased region" description="Basic and acidic residues" evidence="6">
    <location>
        <begin position="1126"/>
        <end position="1136"/>
    </location>
</feature>
<evidence type="ECO:0000259" key="7">
    <source>
        <dbReference type="PROSITE" id="PS50090"/>
    </source>
</evidence>
<feature type="compositionally biased region" description="Basic residues" evidence="6">
    <location>
        <begin position="746"/>
        <end position="756"/>
    </location>
</feature>
<feature type="region of interest" description="Disordered" evidence="6">
    <location>
        <begin position="986"/>
        <end position="1038"/>
    </location>
</feature>
<dbReference type="GO" id="GO:0001006">
    <property type="term" value="F:RNA polymerase III type 3 promoter sequence-specific DNA binding"/>
    <property type="evidence" value="ECO:0007669"/>
    <property type="project" value="TreeGrafter"/>
</dbReference>
<dbReference type="Gene3D" id="1.10.10.60">
    <property type="entry name" value="Homeodomain-like"/>
    <property type="match status" value="4"/>
</dbReference>
<dbReference type="STRING" id="1590841.A0A2R6QHX6"/>
<dbReference type="GO" id="GO:0042795">
    <property type="term" value="P:snRNA transcription by RNA polymerase II"/>
    <property type="evidence" value="ECO:0007669"/>
    <property type="project" value="TreeGrafter"/>
</dbReference>
<feature type="domain" description="Myb-like" evidence="7">
    <location>
        <begin position="535"/>
        <end position="586"/>
    </location>
</feature>
<feature type="domain" description="Myb-like" evidence="7">
    <location>
        <begin position="330"/>
        <end position="428"/>
    </location>
</feature>
<dbReference type="InParanoid" id="A0A2R6QHX6"/>
<dbReference type="Pfam" id="PF00249">
    <property type="entry name" value="Myb_DNA-binding"/>
    <property type="match status" value="4"/>
</dbReference>
<keyword evidence="3" id="KW-0238">DNA-binding</keyword>
<feature type="region of interest" description="Disordered" evidence="6">
    <location>
        <begin position="746"/>
        <end position="767"/>
    </location>
</feature>
<dbReference type="CDD" id="cd00167">
    <property type="entry name" value="SANT"/>
    <property type="match status" value="3"/>
</dbReference>
<evidence type="ECO:0000256" key="6">
    <source>
        <dbReference type="SAM" id="MobiDB-lite"/>
    </source>
</evidence>
<feature type="domain" description="Myb-like" evidence="7">
    <location>
        <begin position="587"/>
        <end position="637"/>
    </location>
</feature>
<dbReference type="PANTHER" id="PTHR46621">
    <property type="entry name" value="SNRNA-ACTIVATING PROTEIN COMPLEX SUBUNIT 4"/>
    <property type="match status" value="1"/>
</dbReference>
<dbReference type="PROSITE" id="PS50090">
    <property type="entry name" value="MYB_LIKE"/>
    <property type="match status" value="5"/>
</dbReference>
<feature type="region of interest" description="Disordered" evidence="6">
    <location>
        <begin position="685"/>
        <end position="718"/>
    </location>
</feature>
<dbReference type="InterPro" id="IPR051575">
    <property type="entry name" value="Myb-like_DNA-bd"/>
</dbReference>
<organism evidence="9 10">
    <name type="scientific">Actinidia chinensis var. chinensis</name>
    <name type="common">Chinese soft-hair kiwi</name>
    <dbReference type="NCBI Taxonomy" id="1590841"/>
    <lineage>
        <taxon>Eukaryota</taxon>
        <taxon>Viridiplantae</taxon>
        <taxon>Streptophyta</taxon>
        <taxon>Embryophyta</taxon>
        <taxon>Tracheophyta</taxon>
        <taxon>Spermatophyta</taxon>
        <taxon>Magnoliopsida</taxon>
        <taxon>eudicotyledons</taxon>
        <taxon>Gunneridae</taxon>
        <taxon>Pentapetalae</taxon>
        <taxon>asterids</taxon>
        <taxon>Ericales</taxon>
        <taxon>Actinidiaceae</taxon>
        <taxon>Actinidia</taxon>
    </lineage>
</organism>
<keyword evidence="4" id="KW-0804">Transcription</keyword>
<gene>
    <name evidence="9" type="ORF">CEY00_Acc18580</name>
</gene>
<feature type="domain" description="HTH myb-type" evidence="8">
    <location>
        <begin position="592"/>
        <end position="641"/>
    </location>
</feature>
<dbReference type="PROSITE" id="PS51294">
    <property type="entry name" value="HTH_MYB"/>
    <property type="match status" value="3"/>
</dbReference>
<dbReference type="GO" id="GO:0019185">
    <property type="term" value="C:snRNA-activating protein complex"/>
    <property type="evidence" value="ECO:0007669"/>
    <property type="project" value="TreeGrafter"/>
</dbReference>
<dbReference type="SUPFAM" id="SSF46689">
    <property type="entry name" value="Homeodomain-like"/>
    <property type="match status" value="3"/>
</dbReference>
<dbReference type="InterPro" id="IPR009057">
    <property type="entry name" value="Homeodomain-like_sf"/>
</dbReference>
<dbReference type="PANTHER" id="PTHR46621:SF1">
    <property type="entry name" value="SNRNA-ACTIVATING PROTEIN COMPLEX SUBUNIT 4"/>
    <property type="match status" value="1"/>
</dbReference>
<evidence type="ECO:0000256" key="3">
    <source>
        <dbReference type="ARBA" id="ARBA00023125"/>
    </source>
</evidence>
<dbReference type="InterPro" id="IPR001005">
    <property type="entry name" value="SANT/Myb"/>
</dbReference>
<evidence type="ECO:0000256" key="2">
    <source>
        <dbReference type="ARBA" id="ARBA00023015"/>
    </source>
</evidence>
<dbReference type="Gramene" id="PSS08206">
    <property type="protein sequence ID" value="PSS08206"/>
    <property type="gene ID" value="CEY00_Acc18580"/>
</dbReference>
<dbReference type="GO" id="GO:0000978">
    <property type="term" value="F:RNA polymerase II cis-regulatory region sequence-specific DNA binding"/>
    <property type="evidence" value="ECO:0007669"/>
    <property type="project" value="TreeGrafter"/>
</dbReference>
<feature type="domain" description="Myb-like" evidence="7">
    <location>
        <begin position="482"/>
        <end position="533"/>
    </location>
</feature>
<reference evidence="9 10" key="1">
    <citation type="submission" date="2017-07" db="EMBL/GenBank/DDBJ databases">
        <title>An improved, manually edited Actinidia chinensis var. chinensis (kiwifruit) genome highlights the challenges associated with draft genomes and gene prediction in plants.</title>
        <authorList>
            <person name="Pilkington S."/>
            <person name="Crowhurst R."/>
            <person name="Hilario E."/>
            <person name="Nardozza S."/>
            <person name="Fraser L."/>
            <person name="Peng Y."/>
            <person name="Gunaseelan K."/>
            <person name="Simpson R."/>
            <person name="Tahir J."/>
            <person name="Deroles S."/>
            <person name="Templeton K."/>
            <person name="Luo Z."/>
            <person name="Davy M."/>
            <person name="Cheng C."/>
            <person name="Mcneilage M."/>
            <person name="Scaglione D."/>
            <person name="Liu Y."/>
            <person name="Zhang Q."/>
            <person name="Datson P."/>
            <person name="De Silva N."/>
            <person name="Gardiner S."/>
            <person name="Bassett H."/>
            <person name="Chagne D."/>
            <person name="Mccallum J."/>
            <person name="Dzierzon H."/>
            <person name="Deng C."/>
            <person name="Wang Y.-Y."/>
            <person name="Barron N."/>
            <person name="Manako K."/>
            <person name="Bowen J."/>
            <person name="Foster T."/>
            <person name="Erridge Z."/>
            <person name="Tiffin H."/>
            <person name="Waite C."/>
            <person name="Davies K."/>
            <person name="Grierson E."/>
            <person name="Laing W."/>
            <person name="Kirk R."/>
            <person name="Chen X."/>
            <person name="Wood M."/>
            <person name="Montefiori M."/>
            <person name="Brummell D."/>
            <person name="Schwinn K."/>
            <person name="Catanach A."/>
            <person name="Fullerton C."/>
            <person name="Li D."/>
            <person name="Meiyalaghan S."/>
            <person name="Nieuwenhuizen N."/>
            <person name="Read N."/>
            <person name="Prakash R."/>
            <person name="Hunter D."/>
            <person name="Zhang H."/>
            <person name="Mckenzie M."/>
            <person name="Knabel M."/>
            <person name="Harris A."/>
            <person name="Allan A."/>
            <person name="Chen A."/>
            <person name="Janssen B."/>
            <person name="Plunkett B."/>
            <person name="Dwamena C."/>
            <person name="Voogd C."/>
            <person name="Leif D."/>
            <person name="Lafferty D."/>
            <person name="Souleyre E."/>
            <person name="Varkonyi-Gasic E."/>
            <person name="Gambi F."/>
            <person name="Hanley J."/>
            <person name="Yao J.-L."/>
            <person name="Cheung J."/>
            <person name="David K."/>
            <person name="Warren B."/>
            <person name="Marsh K."/>
            <person name="Snowden K."/>
            <person name="Lin-Wang K."/>
            <person name="Brian L."/>
            <person name="Martinez-Sanchez M."/>
            <person name="Wang M."/>
            <person name="Ileperuma N."/>
            <person name="Macnee N."/>
            <person name="Campin R."/>
            <person name="Mcatee P."/>
            <person name="Drummond R."/>
            <person name="Espley R."/>
            <person name="Ireland H."/>
            <person name="Wu R."/>
            <person name="Atkinson R."/>
            <person name="Karunairetnam S."/>
            <person name="Bulley S."/>
            <person name="Chunkath S."/>
            <person name="Hanley Z."/>
            <person name="Storey R."/>
            <person name="Thrimawithana A."/>
            <person name="Thomson S."/>
            <person name="David C."/>
            <person name="Testolin R."/>
        </authorList>
    </citation>
    <scope>NUCLEOTIDE SEQUENCE [LARGE SCALE GENOMIC DNA]</scope>
    <source>
        <strain evidence="10">cv. Red5</strain>
        <tissue evidence="9">Young leaf</tissue>
    </source>
</reference>
<evidence type="ECO:0000256" key="1">
    <source>
        <dbReference type="ARBA" id="ARBA00004123"/>
    </source>
</evidence>
<comment type="subcellular location">
    <subcellularLocation>
        <location evidence="1">Nucleus</location>
    </subcellularLocation>
</comment>
<comment type="caution">
    <text evidence="9">The sequence shown here is derived from an EMBL/GenBank/DDBJ whole genome shotgun (WGS) entry which is preliminary data.</text>
</comment>
<sequence length="1262" mass="142680">MVSNVDEDDEELSGSDADEGFDEDMEALRKACILTGTDPNTLQSSASAADDADTGNYMSGLGAVSDSDEDDLELVRGIQRRFSACTHTEAPLFLKPLSTLPPALSDDDEDDFETLRAIQKRFSGYDQDSMKNRRSSHMNKLEQVHATNITLEEETANNLVVDRTTVSAVFLDSLDVYNTSQNSETINDAVPRGSPSGLIEWHQPDTDNLAIIPPSGSGFPKSAQMFVDAIKKNRACQKFLRSKLLQIEARLEENKTLKQRVKTLKDFQVSCKKRTGRALSQKKDSRVQLISAVKPRADSKVNGKKVSPLNYGPNENSHVAIYRTVLTNFPISLNREKWSDEESENLAKGIKQQFQELLLQKSVDLISDDGSSGRSNGFDSIIASIRDLDITPENIRSFLPKVNWERLASMYITRRSGAECEARWLNWEDPLINHNPWTNKEDKNLLKNIQQRGISDWIDIAVLLGTNRTPCQCLARYQRSLNASIMKRDWTEDEDDKLRAAVEAFGESNWQTVASTLEGRTGTQCSNRWIKSLHPARQKVGRWSLDEDKRLKIAVMLFGAKTWKKLAQFVPGRTHVQCRERWFNSLDPCLTRAKWTEEEDSRLIAAAVEHNCCWSKVAECVHPRTDNQCWRRWRDLNPDKVPLLREAKKIKRTALRSNFVDQESERPALGPNDFIPLALTNGISESDNLNPSRKQKRKSRASRSKANEKVSRTKRSTRQAKICSGEVPFINSSKVENYGEDGFISKKRVTKPHAKKSSSEPTQDARRNGQVILSDWWTKKKRSFGRQKRIFRERPEAASREDAILKKERAMKPYLKNKGTDPTKDHLPACAASELLIMTTGEKEVRKFGKNRAAKIRKASKSSQRTRKCVKLTDENSRMIKSDEVVSSGENDAISDENKTLSLPHLEQRKRCSVSTTSKITNVNELEAISDDAVRKKNGRKLFSKSKYDRLMQELLERSDSSEVETLGNNDASLKKRRINKRSLKTCTASSNSFTRTENEVEPFSGNDATKQRKSSKPSSSSKCIEPPKESKSLPLLPASLEIRRADDEYITTLHREKRAPRRKCFKQSRKHQDYTSSFLEVTKSQSKQSETTKLVEGFQNGLLENDNSKASGMCKQARLKRPRTREKTCSNHRSEEEEDDTTLALFVKNERKKRRLKLSRMGNDAPCPGSMYRSESLYDENFCNGGSNDGLSSQAVHSSHLEDPPCIAVGGIDCEKSHSVTRGVSPFHESLKEAFYEGIDDPSDTFFPPPGFENPVYGVAS</sequence>
<dbReference type="OrthoDB" id="2143914at2759"/>
<evidence type="ECO:0000313" key="10">
    <source>
        <dbReference type="Proteomes" id="UP000241394"/>
    </source>
</evidence>
<feature type="region of interest" description="Disordered" evidence="6">
    <location>
        <begin position="1115"/>
        <end position="1136"/>
    </location>
</feature>
<keyword evidence="10" id="KW-1185">Reference proteome</keyword>
<dbReference type="GO" id="GO:0042796">
    <property type="term" value="P:snRNA transcription by RNA polymerase III"/>
    <property type="evidence" value="ECO:0007669"/>
    <property type="project" value="TreeGrafter"/>
</dbReference>
<accession>A0A2R6QHX6</accession>
<evidence type="ECO:0000256" key="5">
    <source>
        <dbReference type="ARBA" id="ARBA00023242"/>
    </source>
</evidence>
<feature type="compositionally biased region" description="Polar residues" evidence="6">
    <location>
        <begin position="986"/>
        <end position="996"/>
    </location>
</feature>
<evidence type="ECO:0000256" key="4">
    <source>
        <dbReference type="ARBA" id="ARBA00023163"/>
    </source>
</evidence>
<keyword evidence="5" id="KW-0539">Nucleus</keyword>
<feature type="domain" description="HTH myb-type" evidence="8">
    <location>
        <begin position="482"/>
        <end position="537"/>
    </location>
</feature>
<dbReference type="Proteomes" id="UP000241394">
    <property type="component" value="Chromosome LG16"/>
</dbReference>
<dbReference type="AlphaFoldDB" id="A0A2R6QHX6"/>
<dbReference type="GO" id="GO:0005634">
    <property type="term" value="C:nucleus"/>
    <property type="evidence" value="ECO:0007669"/>
    <property type="project" value="UniProtKB-SubCell"/>
</dbReference>
<dbReference type="EMBL" id="NKQK01000016">
    <property type="protein sequence ID" value="PSS08206.1"/>
    <property type="molecule type" value="Genomic_DNA"/>
</dbReference>
<keyword evidence="2" id="KW-0805">Transcription regulation</keyword>
<reference evidence="10" key="2">
    <citation type="journal article" date="2018" name="BMC Genomics">
        <title>A manually annotated Actinidia chinensis var. chinensis (kiwifruit) genome highlights the challenges associated with draft genomes and gene prediction in plants.</title>
        <authorList>
            <person name="Pilkington S.M."/>
            <person name="Crowhurst R."/>
            <person name="Hilario E."/>
            <person name="Nardozza S."/>
            <person name="Fraser L."/>
            <person name="Peng Y."/>
            <person name="Gunaseelan K."/>
            <person name="Simpson R."/>
            <person name="Tahir J."/>
            <person name="Deroles S.C."/>
            <person name="Templeton K."/>
            <person name="Luo Z."/>
            <person name="Davy M."/>
            <person name="Cheng C."/>
            <person name="McNeilage M."/>
            <person name="Scaglione D."/>
            <person name="Liu Y."/>
            <person name="Zhang Q."/>
            <person name="Datson P."/>
            <person name="De Silva N."/>
            <person name="Gardiner S.E."/>
            <person name="Bassett H."/>
            <person name="Chagne D."/>
            <person name="McCallum J."/>
            <person name="Dzierzon H."/>
            <person name="Deng C."/>
            <person name="Wang Y.Y."/>
            <person name="Barron L."/>
            <person name="Manako K."/>
            <person name="Bowen J."/>
            <person name="Foster T.M."/>
            <person name="Erridge Z.A."/>
            <person name="Tiffin H."/>
            <person name="Waite C.N."/>
            <person name="Davies K.M."/>
            <person name="Grierson E.P."/>
            <person name="Laing W.A."/>
            <person name="Kirk R."/>
            <person name="Chen X."/>
            <person name="Wood M."/>
            <person name="Montefiori M."/>
            <person name="Brummell D.A."/>
            <person name="Schwinn K.E."/>
            <person name="Catanach A."/>
            <person name="Fullerton C."/>
            <person name="Li D."/>
            <person name="Meiyalaghan S."/>
            <person name="Nieuwenhuizen N."/>
            <person name="Read N."/>
            <person name="Prakash R."/>
            <person name="Hunter D."/>
            <person name="Zhang H."/>
            <person name="McKenzie M."/>
            <person name="Knabel M."/>
            <person name="Harris A."/>
            <person name="Allan A.C."/>
            <person name="Gleave A."/>
            <person name="Chen A."/>
            <person name="Janssen B.J."/>
            <person name="Plunkett B."/>
            <person name="Ampomah-Dwamena C."/>
            <person name="Voogd C."/>
            <person name="Leif D."/>
            <person name="Lafferty D."/>
            <person name="Souleyre E.J.F."/>
            <person name="Varkonyi-Gasic E."/>
            <person name="Gambi F."/>
            <person name="Hanley J."/>
            <person name="Yao J.L."/>
            <person name="Cheung J."/>
            <person name="David K.M."/>
            <person name="Warren B."/>
            <person name="Marsh K."/>
            <person name="Snowden K.C."/>
            <person name="Lin-Wang K."/>
            <person name="Brian L."/>
            <person name="Martinez-Sanchez M."/>
            <person name="Wang M."/>
            <person name="Ileperuma N."/>
            <person name="Macnee N."/>
            <person name="Campin R."/>
            <person name="McAtee P."/>
            <person name="Drummond R.S.M."/>
            <person name="Espley R.V."/>
            <person name="Ireland H.S."/>
            <person name="Wu R."/>
            <person name="Atkinson R.G."/>
            <person name="Karunairetnam S."/>
            <person name="Bulley S."/>
            <person name="Chunkath S."/>
            <person name="Hanley Z."/>
            <person name="Storey R."/>
            <person name="Thrimawithana A.H."/>
            <person name="Thomson S."/>
            <person name="David C."/>
            <person name="Testolin R."/>
            <person name="Huang H."/>
            <person name="Hellens R.P."/>
            <person name="Schaffer R.J."/>
        </authorList>
    </citation>
    <scope>NUCLEOTIDE SEQUENCE [LARGE SCALE GENOMIC DNA]</scope>
    <source>
        <strain evidence="10">cv. Red5</strain>
    </source>
</reference>
<evidence type="ECO:0000313" key="9">
    <source>
        <dbReference type="EMBL" id="PSS08206.1"/>
    </source>
</evidence>
<feature type="compositionally biased region" description="Basic residues" evidence="6">
    <location>
        <begin position="693"/>
        <end position="703"/>
    </location>
</feature>
<dbReference type="InterPro" id="IPR017930">
    <property type="entry name" value="Myb_dom"/>
</dbReference>
<dbReference type="SMART" id="SM00717">
    <property type="entry name" value="SANT"/>
    <property type="match status" value="5"/>
</dbReference>
<proteinExistence type="predicted"/>
<feature type="domain" description="Myb-like" evidence="7">
    <location>
        <begin position="429"/>
        <end position="481"/>
    </location>
</feature>